<dbReference type="PROSITE" id="PS00137">
    <property type="entry name" value="SUBTILASE_HIS"/>
    <property type="match status" value="1"/>
</dbReference>
<keyword evidence="5" id="KW-0865">Zymogen</keyword>
<dbReference type="SUPFAM" id="SSF52743">
    <property type="entry name" value="Subtilisin-like"/>
    <property type="match status" value="1"/>
</dbReference>
<dbReference type="PIRSF" id="PIRSF037875">
    <property type="entry name" value="Peptidase_S8_lp"/>
    <property type="match status" value="1"/>
</dbReference>
<feature type="chain" id="PRO_5038707934" description="Leader peptide-processing serine protease" evidence="8">
    <location>
        <begin position="27"/>
        <end position="461"/>
    </location>
</feature>
<dbReference type="Proteomes" id="UP000292648">
    <property type="component" value="Unassembled WGS sequence"/>
</dbReference>
<feature type="active site" description="Charge relay system" evidence="6 7">
    <location>
        <position position="194"/>
    </location>
</feature>
<evidence type="ECO:0000259" key="9">
    <source>
        <dbReference type="Pfam" id="PF00082"/>
    </source>
</evidence>
<feature type="signal peptide" evidence="8">
    <location>
        <begin position="1"/>
        <end position="26"/>
    </location>
</feature>
<protein>
    <recommendedName>
        <fullName evidence="5">Leader peptide-processing serine protease</fullName>
        <ecNumber evidence="5">3.4.21.-</ecNumber>
    </recommendedName>
</protein>
<accession>A0A4Q9Y228</accession>
<dbReference type="Pfam" id="PF00082">
    <property type="entry name" value="Peptidase_S8"/>
    <property type="match status" value="1"/>
</dbReference>
<dbReference type="PROSITE" id="PS51892">
    <property type="entry name" value="SUBTILASE"/>
    <property type="match status" value="1"/>
</dbReference>
<dbReference type="PROSITE" id="PS00136">
    <property type="entry name" value="SUBTILASE_ASP"/>
    <property type="match status" value="1"/>
</dbReference>
<evidence type="ECO:0000256" key="8">
    <source>
        <dbReference type="SAM" id="SignalP"/>
    </source>
</evidence>
<keyword evidence="3 5" id="KW-0378">Hydrolase</keyword>
<sequence>MKNNLRFNVLCFFSFCSLLTVGQLNANANEYQVLLQKSTDVKKYESVLKREDIKIDDSIPEIGYLQVDTKTSEHKSLSVLQSVGRVKLIAYSGTQSSSISPSESRLQQSMTLPTLFSYQWDMQSVTHNGDAYGKYFPNKENTVGIIDSGVMSTHPALENQLVGTQKNFVPKNGYDGQEPYEDGNRNFTGDLKGHGTVVAGQISAKGLMNGIAPGIGIRSYRVFGKEKSKTTWILKAIVAATQDRVKVINLSLGQYLPVTNPKRSSIICEEPYFEEQAYKSAVQYALSRKTLIVAATGEDGTSEKQKDLKELYKKQHSQTIGNKVSILDYPASIPGVISVGSSNNENCKSTFSNYYEKKRKNFVLAPGGDTILLRQYGKEKWFEDKLFMKESILSTTNDGNYNYQSGTSLSAGKVSGLLAEIIGKYNLQNSPQKAVQILLRSCSQSKNGYRIIDADTALGQN</sequence>
<evidence type="ECO:0000256" key="1">
    <source>
        <dbReference type="ARBA" id="ARBA00011073"/>
    </source>
</evidence>
<dbReference type="InterPro" id="IPR022398">
    <property type="entry name" value="Peptidase_S8_His-AS"/>
</dbReference>
<dbReference type="PRINTS" id="PR01779">
    <property type="entry name" value="LANTIPROCESS"/>
</dbReference>
<evidence type="ECO:0000256" key="7">
    <source>
        <dbReference type="PROSITE-ProRule" id="PRU01240"/>
    </source>
</evidence>
<keyword evidence="2 5" id="KW-0645">Protease</keyword>
<dbReference type="PANTHER" id="PTHR43806:SF11">
    <property type="entry name" value="CEREVISIN-RELATED"/>
    <property type="match status" value="1"/>
</dbReference>
<dbReference type="InterPro" id="IPR015500">
    <property type="entry name" value="Peptidase_S8_subtilisin-rel"/>
</dbReference>
<reference evidence="10 11" key="1">
    <citation type="submission" date="2019-01" db="EMBL/GenBank/DDBJ databases">
        <title>Draft genome sequence of Lactobacillus paraplantarum OSY-TC318, a Producer of the novel lantibiotic Paraplantaracin TC318.</title>
        <authorList>
            <person name="Hussein W.E."/>
            <person name="Huang E."/>
            <person name="Yousef A.E."/>
        </authorList>
    </citation>
    <scope>NUCLEOTIDE SEQUENCE [LARGE SCALE GENOMIC DNA]</scope>
    <source>
        <strain evidence="10 11">OSY-TC318</strain>
    </source>
</reference>
<dbReference type="InterPro" id="IPR000209">
    <property type="entry name" value="Peptidase_S8/S53_dom"/>
</dbReference>
<dbReference type="AlphaFoldDB" id="A0A4Q9Y228"/>
<dbReference type="InterPro" id="IPR036852">
    <property type="entry name" value="Peptidase_S8/S53_dom_sf"/>
</dbReference>
<dbReference type="InterPro" id="IPR008357">
    <property type="entry name" value="Lanit_process"/>
</dbReference>
<name>A0A4Q9Y228_9LACO</name>
<keyword evidence="5 8" id="KW-0732">Signal</keyword>
<dbReference type="Gene3D" id="3.40.50.200">
    <property type="entry name" value="Peptidase S8/S53 domain"/>
    <property type="match status" value="1"/>
</dbReference>
<organism evidence="10 11">
    <name type="scientific">Lactiplantibacillus paraplantarum</name>
    <dbReference type="NCBI Taxonomy" id="60520"/>
    <lineage>
        <taxon>Bacteria</taxon>
        <taxon>Bacillati</taxon>
        <taxon>Bacillota</taxon>
        <taxon>Bacilli</taxon>
        <taxon>Lactobacillales</taxon>
        <taxon>Lactobacillaceae</taxon>
        <taxon>Lactiplantibacillus</taxon>
    </lineage>
</organism>
<evidence type="ECO:0000256" key="2">
    <source>
        <dbReference type="ARBA" id="ARBA00022670"/>
    </source>
</evidence>
<comment type="pathway">
    <text evidence="5">Antibiotic biosynthesis.</text>
</comment>
<dbReference type="InterPro" id="IPR050131">
    <property type="entry name" value="Peptidase_S8_subtilisin-like"/>
</dbReference>
<gene>
    <name evidence="10" type="ORF">EUZ87_15660</name>
</gene>
<dbReference type="PRINTS" id="PR00723">
    <property type="entry name" value="SUBTILISIN"/>
</dbReference>
<dbReference type="CDD" id="cd07482">
    <property type="entry name" value="Peptidases_S8_Lantibiotic_specific_protease"/>
    <property type="match status" value="1"/>
</dbReference>
<evidence type="ECO:0000313" key="10">
    <source>
        <dbReference type="EMBL" id="TBX37560.1"/>
    </source>
</evidence>
<proteinExistence type="inferred from homology"/>
<comment type="caution">
    <text evidence="10">The sequence shown here is derived from an EMBL/GenBank/DDBJ whole genome shotgun (WGS) entry which is preliminary data.</text>
</comment>
<comment type="similarity">
    <text evidence="1 5 7">Belongs to the peptidase S8 family.</text>
</comment>
<feature type="active site" description="Charge relay system" evidence="6 7">
    <location>
        <position position="408"/>
    </location>
</feature>
<dbReference type="GO" id="GO:0006508">
    <property type="term" value="P:proteolysis"/>
    <property type="evidence" value="ECO:0007669"/>
    <property type="project" value="UniProtKB-KW"/>
</dbReference>
<evidence type="ECO:0000256" key="3">
    <source>
        <dbReference type="ARBA" id="ARBA00022801"/>
    </source>
</evidence>
<evidence type="ECO:0000313" key="11">
    <source>
        <dbReference type="Proteomes" id="UP000292648"/>
    </source>
</evidence>
<dbReference type="EC" id="3.4.21.-" evidence="5"/>
<dbReference type="EMBL" id="SEHH01000147">
    <property type="protein sequence ID" value="TBX37560.1"/>
    <property type="molecule type" value="Genomic_DNA"/>
</dbReference>
<feature type="domain" description="Peptidase S8/S53" evidence="9">
    <location>
        <begin position="139"/>
        <end position="442"/>
    </location>
</feature>
<dbReference type="GO" id="GO:0004252">
    <property type="term" value="F:serine-type endopeptidase activity"/>
    <property type="evidence" value="ECO:0007669"/>
    <property type="project" value="UniProtKB-UniRule"/>
</dbReference>
<dbReference type="PANTHER" id="PTHR43806">
    <property type="entry name" value="PEPTIDASE S8"/>
    <property type="match status" value="1"/>
</dbReference>
<evidence type="ECO:0000256" key="5">
    <source>
        <dbReference type="PIRNR" id="PIRNR037875"/>
    </source>
</evidence>
<dbReference type="InterPro" id="IPR023827">
    <property type="entry name" value="Peptidase_S8_Asp-AS"/>
</dbReference>
<keyword evidence="4 5" id="KW-0720">Serine protease</keyword>
<evidence type="ECO:0000256" key="4">
    <source>
        <dbReference type="ARBA" id="ARBA00022825"/>
    </source>
</evidence>
<feature type="active site" description="Charge relay system" evidence="6 7">
    <location>
        <position position="147"/>
    </location>
</feature>
<evidence type="ECO:0000256" key="6">
    <source>
        <dbReference type="PIRSR" id="PIRSR037875-50"/>
    </source>
</evidence>